<dbReference type="EMBL" id="JAPDNS010000002">
    <property type="protein sequence ID" value="MCW3486557.1"/>
    <property type="molecule type" value="Genomic_DNA"/>
</dbReference>
<proteinExistence type="predicted"/>
<sequence>MLMIPAHNIVAIPYPLAAIGTNTRKVKPNTGYLSISLTEAA</sequence>
<organism evidence="1 2">
    <name type="scientific">Chitinophaga nivalis</name>
    <dbReference type="NCBI Taxonomy" id="2991709"/>
    <lineage>
        <taxon>Bacteria</taxon>
        <taxon>Pseudomonadati</taxon>
        <taxon>Bacteroidota</taxon>
        <taxon>Chitinophagia</taxon>
        <taxon>Chitinophagales</taxon>
        <taxon>Chitinophagaceae</taxon>
        <taxon>Chitinophaga</taxon>
    </lineage>
</organism>
<name>A0ABT3IRF9_9BACT</name>
<dbReference type="RefSeq" id="WP_264733372.1">
    <property type="nucleotide sequence ID" value="NZ_JAPDNR010000001.1"/>
</dbReference>
<reference evidence="1 2" key="1">
    <citation type="submission" date="2022-10" db="EMBL/GenBank/DDBJ databases">
        <title>Chitinophaga nivalis PC15 sp. nov., isolated from Pyeongchang county, South Korea.</title>
        <authorList>
            <person name="Trinh H.N."/>
        </authorList>
    </citation>
    <scope>NUCLEOTIDE SEQUENCE [LARGE SCALE GENOMIC DNA]</scope>
    <source>
        <strain evidence="1 2">PC14</strain>
    </source>
</reference>
<gene>
    <name evidence="1" type="ORF">OL497_21830</name>
</gene>
<keyword evidence="2" id="KW-1185">Reference proteome</keyword>
<evidence type="ECO:0000313" key="1">
    <source>
        <dbReference type="EMBL" id="MCW3486557.1"/>
    </source>
</evidence>
<evidence type="ECO:0000313" key="2">
    <source>
        <dbReference type="Proteomes" id="UP001207742"/>
    </source>
</evidence>
<dbReference type="Proteomes" id="UP001207742">
    <property type="component" value="Unassembled WGS sequence"/>
</dbReference>
<accession>A0ABT3IRF9</accession>
<comment type="caution">
    <text evidence="1">The sequence shown here is derived from an EMBL/GenBank/DDBJ whole genome shotgun (WGS) entry which is preliminary data.</text>
</comment>
<protein>
    <submittedName>
        <fullName evidence="1">Uncharacterized protein</fullName>
    </submittedName>
</protein>